<dbReference type="PANTHER" id="PTHR14624">
    <property type="entry name" value="DFG10 PROTEIN"/>
    <property type="match status" value="1"/>
</dbReference>
<comment type="catalytic activity">
    <reaction evidence="5">
        <text>a di-trans,poly-cis-dolichal + NADP(+) = a di-trans,poly-cis-polyprenal + NADPH + H(+)</text>
        <dbReference type="Rhea" id="RHEA:80727"/>
        <dbReference type="Rhea" id="RHEA-COMP:19536"/>
        <dbReference type="Rhea" id="RHEA-COMP:19537"/>
        <dbReference type="ChEBI" id="CHEBI:15378"/>
        <dbReference type="ChEBI" id="CHEBI:57783"/>
        <dbReference type="ChEBI" id="CHEBI:58349"/>
        <dbReference type="ChEBI" id="CHEBI:231623"/>
        <dbReference type="ChEBI" id="CHEBI:231637"/>
        <dbReference type="EC" id="1.3.1.94"/>
    </reaction>
    <physiologicalReaction direction="right-to-left" evidence="5">
        <dbReference type="Rhea" id="RHEA:80729"/>
    </physiologicalReaction>
</comment>
<feature type="transmembrane region" description="Helical" evidence="5">
    <location>
        <begin position="253"/>
        <end position="275"/>
    </location>
</feature>
<keyword evidence="5" id="KW-0521">NADP</keyword>
<organism evidence="8 9">
    <name type="scientific">Aspergillus ochraceoroseus</name>
    <dbReference type="NCBI Taxonomy" id="138278"/>
    <lineage>
        <taxon>Eukaryota</taxon>
        <taxon>Fungi</taxon>
        <taxon>Dikarya</taxon>
        <taxon>Ascomycota</taxon>
        <taxon>Pezizomycotina</taxon>
        <taxon>Eurotiomycetes</taxon>
        <taxon>Eurotiomycetidae</taxon>
        <taxon>Eurotiales</taxon>
        <taxon>Aspergillaceae</taxon>
        <taxon>Aspergillus</taxon>
        <taxon>Aspergillus subgen. Nidulantes</taxon>
    </lineage>
</organism>
<keyword evidence="4 5" id="KW-0472">Membrane</keyword>
<feature type="compositionally biased region" description="Polar residues" evidence="6">
    <location>
        <begin position="67"/>
        <end position="78"/>
    </location>
</feature>
<keyword evidence="5" id="KW-0256">Endoplasmic reticulum</keyword>
<feature type="transmembrane region" description="Helical" evidence="5">
    <location>
        <begin position="213"/>
        <end position="232"/>
    </location>
</feature>
<name>A0A0F8UZU7_9EURO</name>
<proteinExistence type="inferred from homology"/>
<comment type="similarity">
    <text evidence="5">Belongs to the steroid 5-alpha reductase family. Polyprenal reductase subfamily.</text>
</comment>
<dbReference type="UniPathway" id="UPA00378"/>
<keyword evidence="9" id="KW-1185">Reference proteome</keyword>
<evidence type="ECO:0000256" key="2">
    <source>
        <dbReference type="ARBA" id="ARBA00022692"/>
    </source>
</evidence>
<comment type="function">
    <text evidence="5">Plays a key role in early steps of protein N-linked glycosylation by being involved in the conversion of polyprenol into dolichol. Acts as a polyprenal reductase that mediates the reduction of polyprenal into dolichal in a NADP-dependent mechanism. Dolichols are required for the synthesis of dolichol-linked monosaccharides and the oligosaccharide precursor used for N-glycosylation.</text>
</comment>
<keyword evidence="2 5" id="KW-0812">Transmembrane</keyword>
<dbReference type="GO" id="GO:0102389">
    <property type="term" value="F:polyprenol reductase activity"/>
    <property type="evidence" value="ECO:0007669"/>
    <property type="project" value="UniProtKB-UniRule"/>
</dbReference>
<feature type="region of interest" description="Disordered" evidence="6">
    <location>
        <begin position="54"/>
        <end position="78"/>
    </location>
</feature>
<dbReference type="PANTHER" id="PTHR14624:SF0">
    <property type="entry name" value="POLYPRENOL REDUCTASE"/>
    <property type="match status" value="1"/>
</dbReference>
<feature type="transmembrane region" description="Helical" evidence="5">
    <location>
        <begin position="22"/>
        <end position="40"/>
    </location>
</feature>
<evidence type="ECO:0000259" key="7">
    <source>
        <dbReference type="Pfam" id="PF02544"/>
    </source>
</evidence>
<accession>A0A0F8UZU7</accession>
<dbReference type="GO" id="GO:0005789">
    <property type="term" value="C:endoplasmic reticulum membrane"/>
    <property type="evidence" value="ECO:0007669"/>
    <property type="project" value="UniProtKB-SubCell"/>
</dbReference>
<dbReference type="AlphaFoldDB" id="A0A0F8UZU7"/>
<feature type="transmembrane region" description="Helical" evidence="5">
    <location>
        <begin position="96"/>
        <end position="113"/>
    </location>
</feature>
<dbReference type="InterPro" id="IPR001104">
    <property type="entry name" value="3-oxo-5_a-steroid_4-DH_C"/>
</dbReference>
<evidence type="ECO:0000256" key="4">
    <source>
        <dbReference type="ARBA" id="ARBA00023136"/>
    </source>
</evidence>
<dbReference type="GO" id="GO:0003865">
    <property type="term" value="F:3-oxo-5-alpha-steroid 4-dehydrogenase activity"/>
    <property type="evidence" value="ECO:0007669"/>
    <property type="project" value="TreeGrafter"/>
</dbReference>
<feature type="domain" description="3-oxo-5-alpha-steroid 4-dehydrogenase C-terminal" evidence="7">
    <location>
        <begin position="214"/>
        <end position="329"/>
    </location>
</feature>
<evidence type="ECO:0000313" key="8">
    <source>
        <dbReference type="EMBL" id="KKK16296.1"/>
    </source>
</evidence>
<dbReference type="PROSITE" id="PS50244">
    <property type="entry name" value="S5A_REDUCTASE"/>
    <property type="match status" value="1"/>
</dbReference>
<evidence type="ECO:0000256" key="6">
    <source>
        <dbReference type="SAM" id="MobiDB-lite"/>
    </source>
</evidence>
<dbReference type="InterPro" id="IPR039698">
    <property type="entry name" value="Dfg10/SRD5A3"/>
</dbReference>
<gene>
    <name evidence="8" type="ORF">AOCH_006333</name>
</gene>
<dbReference type="Proteomes" id="UP000034947">
    <property type="component" value="Unassembled WGS sequence"/>
</dbReference>
<feature type="transmembrane region" description="Helical" evidence="5">
    <location>
        <begin position="173"/>
        <end position="193"/>
    </location>
</feature>
<evidence type="ECO:0000256" key="1">
    <source>
        <dbReference type="ARBA" id="ARBA00004127"/>
    </source>
</evidence>
<dbReference type="Pfam" id="PF02544">
    <property type="entry name" value="Steroid_dh"/>
    <property type="match status" value="1"/>
</dbReference>
<dbReference type="GO" id="GO:0016095">
    <property type="term" value="P:polyprenol catabolic process"/>
    <property type="evidence" value="ECO:0007669"/>
    <property type="project" value="UniProtKB-UniRule"/>
</dbReference>
<dbReference type="EMBL" id="JYKN01002460">
    <property type="protein sequence ID" value="KKK16296.1"/>
    <property type="molecule type" value="Genomic_DNA"/>
</dbReference>
<comment type="caution">
    <text evidence="8">The sequence shown here is derived from an EMBL/GenBank/DDBJ whole genome shotgun (WGS) entry which is preliminary data.</text>
</comment>
<keyword evidence="3 5" id="KW-1133">Transmembrane helix</keyword>
<dbReference type="GO" id="GO:0160198">
    <property type="term" value="F:polyprenal reductase activity"/>
    <property type="evidence" value="ECO:0007669"/>
    <property type="project" value="UniProtKB-EC"/>
</dbReference>
<evidence type="ECO:0000256" key="3">
    <source>
        <dbReference type="ARBA" id="ARBA00022989"/>
    </source>
</evidence>
<dbReference type="GO" id="GO:0006488">
    <property type="term" value="P:dolichol-linked oligosaccharide biosynthetic process"/>
    <property type="evidence" value="ECO:0007669"/>
    <property type="project" value="UniProtKB-UniRule"/>
</dbReference>
<dbReference type="EC" id="1.3.1.94" evidence="5"/>
<comment type="subcellular location">
    <subcellularLocation>
        <location evidence="1">Endomembrane system</location>
        <topology evidence="1">Multi-pass membrane protein</topology>
    </subcellularLocation>
    <subcellularLocation>
        <location evidence="5">Endoplasmic reticulum membrane</location>
    </subcellularLocation>
</comment>
<protein>
    <recommendedName>
        <fullName evidence="5">Polyprenal reductase</fullName>
        <ecNumber evidence="5">1.3.1.94</ecNumber>
    </recommendedName>
</protein>
<dbReference type="VEuPathDB" id="FungiDB:P175DRAFT_0557231"/>
<reference evidence="8 9" key="1">
    <citation type="submission" date="2015-02" db="EMBL/GenBank/DDBJ databases">
        <title>Draft Genome Sequences of Two Closely-Related Aflatoxigenic Aspergillus Species Obtained from the Cote d'Ivoire.</title>
        <authorList>
            <person name="Moore G.G."/>
            <person name="Beltz S.B."/>
            <person name="Mack B.M."/>
        </authorList>
    </citation>
    <scope>NUCLEOTIDE SEQUENCE [LARGE SCALE GENOMIC DNA]</scope>
    <source>
        <strain evidence="8 9">SRRC1432</strain>
    </source>
</reference>
<evidence type="ECO:0000256" key="5">
    <source>
        <dbReference type="RuleBase" id="RU367081"/>
    </source>
</evidence>
<keyword evidence="5" id="KW-0560">Oxidoreductase</keyword>
<sequence>MELLTHLVDSALSYTRMDTVDALRFFFISAACTILSVSLADSLRSRFIPYGARATSDPAQSAAPESKPSTPAPSSRESTVTRSLDYLASLQVPHSYFMQFYVVSVLSSIFWALQLLFHGPAFQAIATRIHPDHLQPAMSTNQVMVCWGFMLVQGVRRLYESRSFAKPSSSKMWFVHWIAGLAFYLAIAVALWIEGAGTVLKHKLTLEDFNLTSRWSGRLLVCVPVFTLASGIQHDCHHYLSSLKKYTLPEHSLFSLILCPHYTAECMIYLSLAVMAAPGDELINKTLLSALVFVAVNLGITASSTRLWYRRTFGENAVRGKWNMVPFIY</sequence>
<evidence type="ECO:0000313" key="9">
    <source>
        <dbReference type="Proteomes" id="UP000034947"/>
    </source>
</evidence>
<dbReference type="OrthoDB" id="541710at2759"/>
<comment type="pathway">
    <text evidence="5">Protein modification; protein glycosylation.</text>
</comment>
<feature type="transmembrane region" description="Helical" evidence="5">
    <location>
        <begin position="287"/>
        <end position="309"/>
    </location>
</feature>